<keyword evidence="2" id="KW-1185">Reference proteome</keyword>
<dbReference type="EMBL" id="CAJVPV010055903">
    <property type="protein sequence ID" value="CAG8785068.1"/>
    <property type="molecule type" value="Genomic_DNA"/>
</dbReference>
<dbReference type="AlphaFoldDB" id="A0A9N9JLJ9"/>
<dbReference type="Proteomes" id="UP000789342">
    <property type="component" value="Unassembled WGS sequence"/>
</dbReference>
<feature type="non-terminal residue" evidence="1">
    <location>
        <position position="1"/>
    </location>
</feature>
<sequence>QYSYFITWQVSDPAPTTLGVINIRNADNNKVIVIDDRANLTNPTHNKAWIVNVVPGSYFFEIYDDSTIANSSTFQVIDRNSSCPY</sequence>
<evidence type="ECO:0000313" key="1">
    <source>
        <dbReference type="EMBL" id="CAG8785068.1"/>
    </source>
</evidence>
<comment type="caution">
    <text evidence="1">The sequence shown here is derived from an EMBL/GenBank/DDBJ whole genome shotgun (WGS) entry which is preliminary data.</text>
</comment>
<feature type="non-terminal residue" evidence="1">
    <location>
        <position position="85"/>
    </location>
</feature>
<accession>A0A9N9JLJ9</accession>
<gene>
    <name evidence="1" type="ORF">AMORRO_LOCUS17644</name>
</gene>
<protein>
    <submittedName>
        <fullName evidence="1">17632_t:CDS:1</fullName>
    </submittedName>
</protein>
<proteinExistence type="predicted"/>
<evidence type="ECO:0000313" key="2">
    <source>
        <dbReference type="Proteomes" id="UP000789342"/>
    </source>
</evidence>
<reference evidence="1" key="1">
    <citation type="submission" date="2021-06" db="EMBL/GenBank/DDBJ databases">
        <authorList>
            <person name="Kallberg Y."/>
            <person name="Tangrot J."/>
            <person name="Rosling A."/>
        </authorList>
    </citation>
    <scope>NUCLEOTIDE SEQUENCE</scope>
    <source>
        <strain evidence="1">CL551</strain>
    </source>
</reference>
<name>A0A9N9JLJ9_9GLOM</name>
<organism evidence="1 2">
    <name type="scientific">Acaulospora morrowiae</name>
    <dbReference type="NCBI Taxonomy" id="94023"/>
    <lineage>
        <taxon>Eukaryota</taxon>
        <taxon>Fungi</taxon>
        <taxon>Fungi incertae sedis</taxon>
        <taxon>Mucoromycota</taxon>
        <taxon>Glomeromycotina</taxon>
        <taxon>Glomeromycetes</taxon>
        <taxon>Diversisporales</taxon>
        <taxon>Acaulosporaceae</taxon>
        <taxon>Acaulospora</taxon>
    </lineage>
</organism>